<evidence type="ECO:0000256" key="3">
    <source>
        <dbReference type="ARBA" id="ARBA00015630"/>
    </source>
</evidence>
<evidence type="ECO:0000313" key="8">
    <source>
        <dbReference type="Proteomes" id="UP000789342"/>
    </source>
</evidence>
<dbReference type="GO" id="GO:0016363">
    <property type="term" value="C:nuclear matrix"/>
    <property type="evidence" value="ECO:0007669"/>
    <property type="project" value="UniProtKB-SubCell"/>
</dbReference>
<keyword evidence="4" id="KW-0009">Actin-binding</keyword>
<dbReference type="PROSITE" id="PS51263">
    <property type="entry name" value="ADF_H"/>
    <property type="match status" value="1"/>
</dbReference>
<comment type="caution">
    <text evidence="7">The sequence shown here is derived from an EMBL/GenBank/DDBJ whole genome shotgun (WGS) entry which is preliminary data.</text>
</comment>
<evidence type="ECO:0000259" key="6">
    <source>
        <dbReference type="PROSITE" id="PS51263"/>
    </source>
</evidence>
<evidence type="ECO:0000313" key="7">
    <source>
        <dbReference type="EMBL" id="CAG8592676.1"/>
    </source>
</evidence>
<evidence type="ECO:0000256" key="1">
    <source>
        <dbReference type="ARBA" id="ARBA00004109"/>
    </source>
</evidence>
<dbReference type="GO" id="GO:0003779">
    <property type="term" value="F:actin binding"/>
    <property type="evidence" value="ECO:0007669"/>
    <property type="project" value="UniProtKB-KW"/>
</dbReference>
<protein>
    <recommendedName>
        <fullName evidence="3">Cofilin</fullName>
    </recommendedName>
    <alternativeName>
        <fullName evidence="5">Actin-depolymerizing factor 1</fullName>
    </alternativeName>
</protein>
<dbReference type="Proteomes" id="UP000789342">
    <property type="component" value="Unassembled WGS sequence"/>
</dbReference>
<evidence type="ECO:0000256" key="4">
    <source>
        <dbReference type="ARBA" id="ARBA00023203"/>
    </source>
</evidence>
<dbReference type="PANTHER" id="PTHR11913">
    <property type="entry name" value="COFILIN-RELATED"/>
    <property type="match status" value="1"/>
</dbReference>
<dbReference type="GO" id="GO:0030042">
    <property type="term" value="P:actin filament depolymerization"/>
    <property type="evidence" value="ECO:0007669"/>
    <property type="project" value="InterPro"/>
</dbReference>
<dbReference type="CDD" id="cd11286">
    <property type="entry name" value="ADF_cofilin_like"/>
    <property type="match status" value="1"/>
</dbReference>
<evidence type="ECO:0000256" key="5">
    <source>
        <dbReference type="ARBA" id="ARBA00032427"/>
    </source>
</evidence>
<sequence length="144" mass="16449">MASGITVSDESLTTYKDLQLGKKHQYIIFKVSDDFKAIVVDKVGQKGCDYEKEFLPSIPDNEPRYIVYDFAYDTEEGRRNKIIFFLWNPDSDGVKSVRQKMIYSSSKKAIRDRLLGISVDLQVSDKTDLIYEEVHKSIAGNPNA</sequence>
<evidence type="ECO:0000256" key="2">
    <source>
        <dbReference type="ARBA" id="ARBA00006844"/>
    </source>
</evidence>
<dbReference type="Gene3D" id="3.40.20.10">
    <property type="entry name" value="Severin"/>
    <property type="match status" value="1"/>
</dbReference>
<organism evidence="7 8">
    <name type="scientific">Acaulospora morrowiae</name>
    <dbReference type="NCBI Taxonomy" id="94023"/>
    <lineage>
        <taxon>Eukaryota</taxon>
        <taxon>Fungi</taxon>
        <taxon>Fungi incertae sedis</taxon>
        <taxon>Mucoromycota</taxon>
        <taxon>Glomeromycotina</taxon>
        <taxon>Glomeromycetes</taxon>
        <taxon>Diversisporales</taxon>
        <taxon>Acaulosporaceae</taxon>
        <taxon>Acaulospora</taxon>
    </lineage>
</organism>
<name>A0A9N9C875_9GLOM</name>
<dbReference type="EMBL" id="CAJVPV010005561">
    <property type="protein sequence ID" value="CAG8592676.1"/>
    <property type="molecule type" value="Genomic_DNA"/>
</dbReference>
<dbReference type="InterPro" id="IPR029006">
    <property type="entry name" value="ADF-H/Gelsolin-like_dom_sf"/>
</dbReference>
<comment type="similarity">
    <text evidence="2">Belongs to the actin-binding proteins ADF family.</text>
</comment>
<dbReference type="AlphaFoldDB" id="A0A9N9C875"/>
<dbReference type="OrthoDB" id="10249245at2759"/>
<reference evidence="7" key="1">
    <citation type="submission" date="2021-06" db="EMBL/GenBank/DDBJ databases">
        <authorList>
            <person name="Kallberg Y."/>
            <person name="Tangrot J."/>
            <person name="Rosling A."/>
        </authorList>
    </citation>
    <scope>NUCLEOTIDE SEQUENCE</scope>
    <source>
        <strain evidence="7">CL551</strain>
    </source>
</reference>
<gene>
    <name evidence="7" type="ORF">AMORRO_LOCUS7416</name>
</gene>
<proteinExistence type="inferred from homology"/>
<dbReference type="SUPFAM" id="SSF55753">
    <property type="entry name" value="Actin depolymerizing proteins"/>
    <property type="match status" value="1"/>
</dbReference>
<dbReference type="Pfam" id="PF00241">
    <property type="entry name" value="Cofilin_ADF"/>
    <property type="match status" value="1"/>
</dbReference>
<dbReference type="GO" id="GO:0015629">
    <property type="term" value="C:actin cytoskeleton"/>
    <property type="evidence" value="ECO:0007669"/>
    <property type="project" value="InterPro"/>
</dbReference>
<feature type="domain" description="ADF-H" evidence="6">
    <location>
        <begin position="4"/>
        <end position="139"/>
    </location>
</feature>
<dbReference type="SMART" id="SM00102">
    <property type="entry name" value="ADF"/>
    <property type="match status" value="1"/>
</dbReference>
<dbReference type="InterPro" id="IPR002108">
    <property type="entry name" value="ADF-H"/>
</dbReference>
<dbReference type="InterPro" id="IPR017904">
    <property type="entry name" value="ADF/Cofilin"/>
</dbReference>
<keyword evidence="8" id="KW-1185">Reference proteome</keyword>
<comment type="subcellular location">
    <subcellularLocation>
        <location evidence="1">Nucleus matrix</location>
    </subcellularLocation>
</comment>
<accession>A0A9N9C875</accession>